<evidence type="ECO:0000313" key="4">
    <source>
        <dbReference type="Proteomes" id="UP000001514"/>
    </source>
</evidence>
<dbReference type="Proteomes" id="UP000001514">
    <property type="component" value="Unassembled WGS sequence"/>
</dbReference>
<accession>D8SMT7</accession>
<dbReference type="Pfam" id="PF11069">
    <property type="entry name" value="CFAP298"/>
    <property type="match status" value="1"/>
</dbReference>
<proteinExistence type="inferred from homology"/>
<feature type="compositionally biased region" description="Basic and acidic residues" evidence="2">
    <location>
        <begin position="83"/>
        <end position="102"/>
    </location>
</feature>
<dbReference type="InParanoid" id="D8SMT7"/>
<sequence length="286" mass="32501">MVLLHFKQGDDRQFLFEAPGAECVDAIVRDVVAVNNLQLRILHLVQECGQLLEYGPIKSKEEQEQEEEEEDEGNSTGASSSSSRKERGPFYKKDPSGRRTGEACDPNVGETLKRTLSDAETSVSKDQVLYKVPLSSFFLKEMIQNIKGAVMICYPQGLPRHDPVQQQLTGTFEGKYASMETLNSATAQLWWAGKELMRDKRLADYVGKNDKTKIIAKLQERGRGAPMREPPVDAETQKAMMSWYYKRQQEEKTLKENTDDSYTNSEWANPQALKAHFHGTSNIRFR</sequence>
<dbReference type="OMA" id="EVYTREW"/>
<dbReference type="EMBL" id="GL377628">
    <property type="protein sequence ID" value="EFJ14237.1"/>
    <property type="molecule type" value="Genomic_DNA"/>
</dbReference>
<keyword evidence="4" id="KW-1185">Reference proteome</keyword>
<dbReference type="PANTHER" id="PTHR13238">
    <property type="entry name" value="PROTEIN C21ORF59"/>
    <property type="match status" value="1"/>
</dbReference>
<dbReference type="InterPro" id="IPR021298">
    <property type="entry name" value="CFAP298"/>
</dbReference>
<evidence type="ECO:0000256" key="2">
    <source>
        <dbReference type="SAM" id="MobiDB-lite"/>
    </source>
</evidence>
<dbReference type="PANTHER" id="PTHR13238:SF0">
    <property type="entry name" value="CILIA- AND FLAGELLA-ASSOCIATED PROTEIN 298"/>
    <property type="match status" value="1"/>
</dbReference>
<evidence type="ECO:0000313" key="3">
    <source>
        <dbReference type="EMBL" id="EFJ14237.1"/>
    </source>
</evidence>
<comment type="similarity">
    <text evidence="1">Belongs to the CFAP298 family.</text>
</comment>
<feature type="region of interest" description="Disordered" evidence="2">
    <location>
        <begin position="57"/>
        <end position="111"/>
    </location>
</feature>
<organism evidence="4">
    <name type="scientific">Selaginella moellendorffii</name>
    <name type="common">Spikemoss</name>
    <dbReference type="NCBI Taxonomy" id="88036"/>
    <lineage>
        <taxon>Eukaryota</taxon>
        <taxon>Viridiplantae</taxon>
        <taxon>Streptophyta</taxon>
        <taxon>Embryophyta</taxon>
        <taxon>Tracheophyta</taxon>
        <taxon>Lycopodiopsida</taxon>
        <taxon>Selaginellales</taxon>
        <taxon>Selaginellaceae</taxon>
        <taxon>Selaginella</taxon>
    </lineage>
</organism>
<feature type="compositionally biased region" description="Acidic residues" evidence="2">
    <location>
        <begin position="63"/>
        <end position="73"/>
    </location>
</feature>
<dbReference type="Gramene" id="EFJ14237">
    <property type="protein sequence ID" value="EFJ14237"/>
    <property type="gene ID" value="SELMODRAFT_120750"/>
</dbReference>
<dbReference type="GO" id="GO:0003352">
    <property type="term" value="P:regulation of cilium movement"/>
    <property type="evidence" value="ECO:0007669"/>
    <property type="project" value="InterPro"/>
</dbReference>
<evidence type="ECO:0008006" key="5">
    <source>
        <dbReference type="Google" id="ProtNLM"/>
    </source>
</evidence>
<name>D8SMT7_SELML</name>
<evidence type="ECO:0000256" key="1">
    <source>
        <dbReference type="ARBA" id="ARBA00009619"/>
    </source>
</evidence>
<dbReference type="AlphaFoldDB" id="D8SMT7"/>
<protein>
    <recommendedName>
        <fullName evidence="5">Cilia- and flagella-associated protein 298</fullName>
    </recommendedName>
</protein>
<dbReference type="KEGG" id="smo:SELMODRAFT_120750"/>
<reference evidence="3 4" key="1">
    <citation type="journal article" date="2011" name="Science">
        <title>The Selaginella genome identifies genetic changes associated with the evolution of vascular plants.</title>
        <authorList>
            <person name="Banks J.A."/>
            <person name="Nishiyama T."/>
            <person name="Hasebe M."/>
            <person name="Bowman J.L."/>
            <person name="Gribskov M."/>
            <person name="dePamphilis C."/>
            <person name="Albert V.A."/>
            <person name="Aono N."/>
            <person name="Aoyama T."/>
            <person name="Ambrose B.A."/>
            <person name="Ashton N.W."/>
            <person name="Axtell M.J."/>
            <person name="Barker E."/>
            <person name="Barker M.S."/>
            <person name="Bennetzen J.L."/>
            <person name="Bonawitz N.D."/>
            <person name="Chapple C."/>
            <person name="Cheng C."/>
            <person name="Correa L.G."/>
            <person name="Dacre M."/>
            <person name="DeBarry J."/>
            <person name="Dreyer I."/>
            <person name="Elias M."/>
            <person name="Engstrom E.M."/>
            <person name="Estelle M."/>
            <person name="Feng L."/>
            <person name="Finet C."/>
            <person name="Floyd S.K."/>
            <person name="Frommer W.B."/>
            <person name="Fujita T."/>
            <person name="Gramzow L."/>
            <person name="Gutensohn M."/>
            <person name="Harholt J."/>
            <person name="Hattori M."/>
            <person name="Heyl A."/>
            <person name="Hirai T."/>
            <person name="Hiwatashi Y."/>
            <person name="Ishikawa M."/>
            <person name="Iwata M."/>
            <person name="Karol K.G."/>
            <person name="Koehler B."/>
            <person name="Kolukisaoglu U."/>
            <person name="Kubo M."/>
            <person name="Kurata T."/>
            <person name="Lalonde S."/>
            <person name="Li K."/>
            <person name="Li Y."/>
            <person name="Litt A."/>
            <person name="Lyons E."/>
            <person name="Manning G."/>
            <person name="Maruyama T."/>
            <person name="Michael T.P."/>
            <person name="Mikami K."/>
            <person name="Miyazaki S."/>
            <person name="Morinaga S."/>
            <person name="Murata T."/>
            <person name="Mueller-Roeber B."/>
            <person name="Nelson D.R."/>
            <person name="Obara M."/>
            <person name="Oguri Y."/>
            <person name="Olmstead R.G."/>
            <person name="Onodera N."/>
            <person name="Petersen B.L."/>
            <person name="Pils B."/>
            <person name="Prigge M."/>
            <person name="Rensing S.A."/>
            <person name="Riano-Pachon D.M."/>
            <person name="Roberts A.W."/>
            <person name="Sato Y."/>
            <person name="Scheller H.V."/>
            <person name="Schulz B."/>
            <person name="Schulz C."/>
            <person name="Shakirov E.V."/>
            <person name="Shibagaki N."/>
            <person name="Shinohara N."/>
            <person name="Shippen D.E."/>
            <person name="Soerensen I."/>
            <person name="Sotooka R."/>
            <person name="Sugimoto N."/>
            <person name="Sugita M."/>
            <person name="Sumikawa N."/>
            <person name="Tanurdzic M."/>
            <person name="Theissen G."/>
            <person name="Ulvskov P."/>
            <person name="Wakazuki S."/>
            <person name="Weng J.K."/>
            <person name="Willats W.W."/>
            <person name="Wipf D."/>
            <person name="Wolf P.G."/>
            <person name="Yang L."/>
            <person name="Zimmer A.D."/>
            <person name="Zhu Q."/>
            <person name="Mitros T."/>
            <person name="Hellsten U."/>
            <person name="Loque D."/>
            <person name="Otillar R."/>
            <person name="Salamov A."/>
            <person name="Schmutz J."/>
            <person name="Shapiro H."/>
            <person name="Lindquist E."/>
            <person name="Lucas S."/>
            <person name="Rokhsar D."/>
            <person name="Grigoriev I.V."/>
        </authorList>
    </citation>
    <scope>NUCLEOTIDE SEQUENCE [LARGE SCALE GENOMIC DNA]</scope>
</reference>
<dbReference type="STRING" id="88036.D8SMT7"/>
<gene>
    <name evidence="3" type="ORF">SELMODRAFT_120750</name>
</gene>
<dbReference type="HOGENOM" id="CLU_064854_0_0_1"/>
<dbReference type="eggNOG" id="ENOG502QQ3Z">
    <property type="taxonomic scope" value="Eukaryota"/>
</dbReference>